<reference evidence="1" key="1">
    <citation type="submission" date="2014-11" db="EMBL/GenBank/DDBJ databases">
        <authorList>
            <person name="Amaro Gonzalez C."/>
        </authorList>
    </citation>
    <scope>NUCLEOTIDE SEQUENCE</scope>
</reference>
<reference evidence="1" key="2">
    <citation type="journal article" date="2015" name="Fish Shellfish Immunol.">
        <title>Early steps in the European eel (Anguilla anguilla)-Vibrio vulnificus interaction in the gills: Role of the RtxA13 toxin.</title>
        <authorList>
            <person name="Callol A."/>
            <person name="Pajuelo D."/>
            <person name="Ebbesson L."/>
            <person name="Teles M."/>
            <person name="MacKenzie S."/>
            <person name="Amaro C."/>
        </authorList>
    </citation>
    <scope>NUCLEOTIDE SEQUENCE</scope>
</reference>
<accession>A0A0E9V295</accession>
<sequence length="59" mass="6640">MTEHFFGEFESALAFCRMLSAKSLLEIPTNPSYRPLMGFSSAIFTPCSQIRSMRCPCSL</sequence>
<protein>
    <submittedName>
        <fullName evidence="1">Uncharacterized protein</fullName>
    </submittedName>
</protein>
<organism evidence="1">
    <name type="scientific">Anguilla anguilla</name>
    <name type="common">European freshwater eel</name>
    <name type="synonym">Muraena anguilla</name>
    <dbReference type="NCBI Taxonomy" id="7936"/>
    <lineage>
        <taxon>Eukaryota</taxon>
        <taxon>Metazoa</taxon>
        <taxon>Chordata</taxon>
        <taxon>Craniata</taxon>
        <taxon>Vertebrata</taxon>
        <taxon>Euteleostomi</taxon>
        <taxon>Actinopterygii</taxon>
        <taxon>Neopterygii</taxon>
        <taxon>Teleostei</taxon>
        <taxon>Anguilliformes</taxon>
        <taxon>Anguillidae</taxon>
        <taxon>Anguilla</taxon>
    </lineage>
</organism>
<proteinExistence type="predicted"/>
<dbReference type="AlphaFoldDB" id="A0A0E9V295"/>
<dbReference type="EMBL" id="GBXM01037012">
    <property type="protein sequence ID" value="JAH71565.1"/>
    <property type="molecule type" value="Transcribed_RNA"/>
</dbReference>
<name>A0A0E9V295_ANGAN</name>
<evidence type="ECO:0000313" key="1">
    <source>
        <dbReference type="EMBL" id="JAH71565.1"/>
    </source>
</evidence>